<feature type="transmembrane region" description="Helical" evidence="2">
    <location>
        <begin position="31"/>
        <end position="52"/>
    </location>
</feature>
<keyword evidence="2" id="KW-1133">Transmembrane helix</keyword>
<protein>
    <submittedName>
        <fullName evidence="3">Uncharacterized protein</fullName>
    </submittedName>
</protein>
<dbReference type="AlphaFoldDB" id="A0A2H3BJ34"/>
<evidence type="ECO:0000313" key="3">
    <source>
        <dbReference type="EMBL" id="PBK70839.1"/>
    </source>
</evidence>
<reference evidence="4" key="1">
    <citation type="journal article" date="2017" name="Nat. Ecol. Evol.">
        <title>Genome expansion and lineage-specific genetic innovations in the forest pathogenic fungi Armillaria.</title>
        <authorList>
            <person name="Sipos G."/>
            <person name="Prasanna A.N."/>
            <person name="Walter M.C."/>
            <person name="O'Connor E."/>
            <person name="Balint B."/>
            <person name="Krizsan K."/>
            <person name="Kiss B."/>
            <person name="Hess J."/>
            <person name="Varga T."/>
            <person name="Slot J."/>
            <person name="Riley R."/>
            <person name="Boka B."/>
            <person name="Rigling D."/>
            <person name="Barry K."/>
            <person name="Lee J."/>
            <person name="Mihaltcheva S."/>
            <person name="LaButti K."/>
            <person name="Lipzen A."/>
            <person name="Waldron R."/>
            <person name="Moloney N.M."/>
            <person name="Sperisen C."/>
            <person name="Kredics L."/>
            <person name="Vagvoelgyi C."/>
            <person name="Patrignani A."/>
            <person name="Fitzpatrick D."/>
            <person name="Nagy I."/>
            <person name="Doyle S."/>
            <person name="Anderson J.B."/>
            <person name="Grigoriev I.V."/>
            <person name="Gueldener U."/>
            <person name="Muensterkoetter M."/>
            <person name="Nagy L.G."/>
        </authorList>
    </citation>
    <scope>NUCLEOTIDE SEQUENCE [LARGE SCALE GENOMIC DNA]</scope>
    <source>
        <strain evidence="4">28-4</strain>
    </source>
</reference>
<organism evidence="3 4">
    <name type="scientific">Armillaria solidipes</name>
    <dbReference type="NCBI Taxonomy" id="1076256"/>
    <lineage>
        <taxon>Eukaryota</taxon>
        <taxon>Fungi</taxon>
        <taxon>Dikarya</taxon>
        <taxon>Basidiomycota</taxon>
        <taxon>Agaricomycotina</taxon>
        <taxon>Agaricomycetes</taxon>
        <taxon>Agaricomycetidae</taxon>
        <taxon>Agaricales</taxon>
        <taxon>Marasmiineae</taxon>
        <taxon>Physalacriaceae</taxon>
        <taxon>Armillaria</taxon>
    </lineage>
</organism>
<feature type="compositionally biased region" description="Polar residues" evidence="1">
    <location>
        <begin position="285"/>
        <end position="308"/>
    </location>
</feature>
<keyword evidence="4" id="KW-1185">Reference proteome</keyword>
<feature type="transmembrane region" description="Helical" evidence="2">
    <location>
        <begin position="180"/>
        <end position="201"/>
    </location>
</feature>
<accession>A0A2H3BJ34</accession>
<feature type="region of interest" description="Disordered" evidence="1">
    <location>
        <begin position="279"/>
        <end position="308"/>
    </location>
</feature>
<gene>
    <name evidence="3" type="ORF">ARMSODRAFT_1003362</name>
</gene>
<keyword evidence="2" id="KW-0812">Transmembrane</keyword>
<proteinExistence type="predicted"/>
<dbReference type="Proteomes" id="UP000218334">
    <property type="component" value="Unassembled WGS sequence"/>
</dbReference>
<keyword evidence="2" id="KW-0472">Membrane</keyword>
<evidence type="ECO:0000256" key="2">
    <source>
        <dbReference type="SAM" id="Phobius"/>
    </source>
</evidence>
<evidence type="ECO:0000313" key="4">
    <source>
        <dbReference type="Proteomes" id="UP000218334"/>
    </source>
</evidence>
<feature type="transmembrane region" description="Helical" evidence="2">
    <location>
        <begin position="115"/>
        <end position="139"/>
    </location>
</feature>
<feature type="transmembrane region" description="Helical" evidence="2">
    <location>
        <begin position="221"/>
        <end position="242"/>
    </location>
</feature>
<name>A0A2H3BJ34_9AGAR</name>
<evidence type="ECO:0000256" key="1">
    <source>
        <dbReference type="SAM" id="MobiDB-lite"/>
    </source>
</evidence>
<sequence length="346" mass="38501">MATQTDIPSDLTDDFKVSLFQFLDAELNSTILYALLYGIYTGILVVTLWNIFINKCWPIRRAVVIVIILLHAVITINFAGNWSWLRFAFIENGQTFWTIYLILSHGEGTDAANWVMDITASISTILADLYMIWCCWMVWGRRWPVVLLSTFSLVAAIVSKIMIVYYSYINAVLTLVVLDMVYISFNLATTLSCTLLIIYRIVTVAGVRHGAVGRLRVYRRFIQVLVESSALYSISLILDLALTIRGDLRLYDLDIIAGIAKGVAPTLLVGRAAAGHTLPRDDSDGSTVSSLHFQTSSAHNTTSSQLEESTVQSSVLATDIEAQPERQVVSVEQDTMVSTRQADIVD</sequence>
<feature type="transmembrane region" description="Helical" evidence="2">
    <location>
        <begin position="59"/>
        <end position="78"/>
    </location>
</feature>
<dbReference type="EMBL" id="KZ293425">
    <property type="protein sequence ID" value="PBK70839.1"/>
    <property type="molecule type" value="Genomic_DNA"/>
</dbReference>
<feature type="transmembrane region" description="Helical" evidence="2">
    <location>
        <begin position="145"/>
        <end position="168"/>
    </location>
</feature>